<keyword evidence="3" id="KW-0804">Transcription</keyword>
<dbReference type="Pfam" id="PF01638">
    <property type="entry name" value="HxlR"/>
    <property type="match status" value="1"/>
</dbReference>
<organism evidence="5 6">
    <name type="scientific">Pelagerythrobacter marensis</name>
    <dbReference type="NCBI Taxonomy" id="543877"/>
    <lineage>
        <taxon>Bacteria</taxon>
        <taxon>Pseudomonadati</taxon>
        <taxon>Pseudomonadota</taxon>
        <taxon>Alphaproteobacteria</taxon>
        <taxon>Sphingomonadales</taxon>
        <taxon>Erythrobacteraceae</taxon>
        <taxon>Pelagerythrobacter</taxon>
    </lineage>
</organism>
<evidence type="ECO:0000259" key="4">
    <source>
        <dbReference type="PROSITE" id="PS51118"/>
    </source>
</evidence>
<dbReference type="Gene3D" id="1.10.10.10">
    <property type="entry name" value="Winged helix-like DNA-binding domain superfamily/Winged helix DNA-binding domain"/>
    <property type="match status" value="1"/>
</dbReference>
<dbReference type="InterPro" id="IPR002577">
    <property type="entry name" value="HTH_HxlR"/>
</dbReference>
<dbReference type="EMBL" id="CP144918">
    <property type="protein sequence ID" value="WWA47254.1"/>
    <property type="molecule type" value="Genomic_DNA"/>
</dbReference>
<name>A0ABZ2D507_9SPHN</name>
<feature type="domain" description="HTH hxlR-type" evidence="4">
    <location>
        <begin position="14"/>
        <end position="112"/>
    </location>
</feature>
<dbReference type="PANTHER" id="PTHR33204:SF18">
    <property type="entry name" value="TRANSCRIPTIONAL REGULATORY PROTEIN"/>
    <property type="match status" value="1"/>
</dbReference>
<evidence type="ECO:0000256" key="1">
    <source>
        <dbReference type="ARBA" id="ARBA00023015"/>
    </source>
</evidence>
<dbReference type="CDD" id="cd00090">
    <property type="entry name" value="HTH_ARSR"/>
    <property type="match status" value="1"/>
</dbReference>
<evidence type="ECO:0000256" key="2">
    <source>
        <dbReference type="ARBA" id="ARBA00023125"/>
    </source>
</evidence>
<keyword evidence="2" id="KW-0238">DNA-binding</keyword>
<accession>A0ABZ2D507</accession>
<keyword evidence="1" id="KW-0805">Transcription regulation</keyword>
<evidence type="ECO:0000256" key="3">
    <source>
        <dbReference type="ARBA" id="ARBA00023163"/>
    </source>
</evidence>
<dbReference type="InterPro" id="IPR036390">
    <property type="entry name" value="WH_DNA-bd_sf"/>
</dbReference>
<evidence type="ECO:0000313" key="5">
    <source>
        <dbReference type="EMBL" id="WWA47254.1"/>
    </source>
</evidence>
<dbReference type="Proteomes" id="UP001335183">
    <property type="component" value="Chromosome"/>
</dbReference>
<evidence type="ECO:0000313" key="6">
    <source>
        <dbReference type="Proteomes" id="UP001335183"/>
    </source>
</evidence>
<dbReference type="PROSITE" id="PS51118">
    <property type="entry name" value="HTH_HXLR"/>
    <property type="match status" value="1"/>
</dbReference>
<dbReference type="SUPFAM" id="SSF46785">
    <property type="entry name" value="Winged helix' DNA-binding domain"/>
    <property type="match status" value="1"/>
</dbReference>
<dbReference type="InterPro" id="IPR036388">
    <property type="entry name" value="WH-like_DNA-bd_sf"/>
</dbReference>
<proteinExistence type="predicted"/>
<reference evidence="5 6" key="1">
    <citation type="submission" date="2024-02" db="EMBL/GenBank/DDBJ databases">
        <title>The whole genome sequence of five bacterial samples isolated from Abu Dhabi Sabkha-shore region.</title>
        <authorList>
            <person name="Sudalaimuthuasari N."/>
            <person name="Sarfraz B."/>
            <person name="Tuyisabe J.D."/>
            <person name="Mugisha Ntwali L.D.M."/>
            <person name="Ali A.I.A.A."/>
            <person name="Almansoori S.Z.A."/>
            <person name="Alajami H.S.A."/>
            <person name="Almeqbaali A.A.S."/>
            <person name="Kundu B."/>
            <person name="Saeed E.E."/>
            <person name="Sukumarinath V."/>
            <person name="Mishra A.K."/>
            <person name="Hazzouri K.M."/>
            <person name="Almaskari R."/>
            <person name="Sharma A.K."/>
            <person name="Amiri K.M.A."/>
        </authorList>
    </citation>
    <scope>NUCLEOTIDE SEQUENCE [LARGE SCALE GENOMIC DNA]</scope>
    <source>
        <strain evidence="6">kcgeb_sd</strain>
    </source>
</reference>
<sequence>MDLSLHGKWYRDACGTAFAMELVGERWSLLIVRELMLGALRFSDIRASLPGISAKVLTERLASLEEAGVLTKRQLPPPGKMQVYELTPWGYAAEPLIQEAGRWAAQSSAHDPTLPLSPVSLMLSMRTMVDKERVGAIRGRIGFVIGEEGFVAEPAEGALPIRRADPADADTVFRAPTASVVAGGLYADIPWDDLERDAGLVIEGDHALALQYAGLFALPPKLA</sequence>
<dbReference type="PANTHER" id="PTHR33204">
    <property type="entry name" value="TRANSCRIPTIONAL REGULATOR, MARR FAMILY"/>
    <property type="match status" value="1"/>
</dbReference>
<dbReference type="InterPro" id="IPR011991">
    <property type="entry name" value="ArsR-like_HTH"/>
</dbReference>
<keyword evidence="6" id="KW-1185">Reference proteome</keyword>
<protein>
    <submittedName>
        <fullName evidence="5">Helix-turn-helix domain-containing protein</fullName>
    </submittedName>
</protein>
<dbReference type="RefSeq" id="WP_338446145.1">
    <property type="nucleotide sequence ID" value="NZ_CP144918.1"/>
</dbReference>
<gene>
    <name evidence="5" type="ORF">V5F89_13470</name>
</gene>